<sequence>MIRQRTGTHSKNILWLSSRLPAHSCWLLILFSQILFINAFPTIPPPPSTRLSDALSFSPLPSHARDPVLLHDWSDRLTPYQDAWDTQHRLVDGKLASLADSSHGKAAFDSLLLVQHPPTYTLGTGSTPSNILFDPNDPQNAPAALFKTERGGEATWHGPGQLVAYPVLDLRHYKQDLHWYLRALEEVVIRTLAPLGVRGGREEGLTGVWVEGRKVAAVGVKVKRWITMHGVALNIDPPMEYFRHIVPCGIGDRPVGSLQEAWERQGKTGKLQVQDVTPLMVKAFEEVFGVALDSVQD</sequence>
<dbReference type="PROSITE" id="PS01313">
    <property type="entry name" value="LIPB"/>
    <property type="match status" value="1"/>
</dbReference>
<comment type="pathway">
    <text evidence="1">Protein modification; protein lipoylation via endogenous pathway; protein N(6)-(lipoyl)lysine from octanoyl-[acyl-carrier-protein]: step 1/2.</text>
</comment>
<dbReference type="Pfam" id="PF21948">
    <property type="entry name" value="LplA-B_cat"/>
    <property type="match status" value="1"/>
</dbReference>
<comment type="caution">
    <text evidence="8">The sequence shown here is derived from an EMBL/GenBank/DDBJ whole genome shotgun (WGS) entry which is preliminary data.</text>
</comment>
<dbReference type="EC" id="2.3.1.181" evidence="3"/>
<evidence type="ECO:0000313" key="8">
    <source>
        <dbReference type="EMBL" id="EWM28973.1"/>
    </source>
</evidence>
<evidence type="ECO:0000256" key="3">
    <source>
        <dbReference type="ARBA" id="ARBA00012334"/>
    </source>
</evidence>
<dbReference type="OrthoDB" id="19908at2759"/>
<dbReference type="NCBIfam" id="TIGR00214">
    <property type="entry name" value="lipB"/>
    <property type="match status" value="1"/>
</dbReference>
<evidence type="ECO:0000256" key="1">
    <source>
        <dbReference type="ARBA" id="ARBA00004821"/>
    </source>
</evidence>
<keyword evidence="9" id="KW-1185">Reference proteome</keyword>
<dbReference type="GO" id="GO:0009249">
    <property type="term" value="P:protein lipoylation"/>
    <property type="evidence" value="ECO:0007669"/>
    <property type="project" value="InterPro"/>
</dbReference>
<dbReference type="GO" id="GO:0016874">
    <property type="term" value="F:ligase activity"/>
    <property type="evidence" value="ECO:0007669"/>
    <property type="project" value="UniProtKB-KW"/>
</dbReference>
<dbReference type="Gene3D" id="3.30.930.10">
    <property type="entry name" value="Bira Bifunctional Protein, Domain 2"/>
    <property type="match status" value="1"/>
</dbReference>
<dbReference type="PANTHER" id="PTHR10993">
    <property type="entry name" value="OCTANOYLTRANSFERASE"/>
    <property type="match status" value="1"/>
</dbReference>
<proteinExistence type="inferred from homology"/>
<keyword evidence="4" id="KW-0808">Transferase</keyword>
<comment type="similarity">
    <text evidence="2">Belongs to the LipB family.</text>
</comment>
<dbReference type="UniPathway" id="UPA00538">
    <property type="reaction ID" value="UER00592"/>
</dbReference>
<name>W7TZT0_9STRA</name>
<dbReference type="PANTHER" id="PTHR10993:SF7">
    <property type="entry name" value="LIPOYLTRANSFERASE 2, MITOCHONDRIAL-RELATED"/>
    <property type="match status" value="1"/>
</dbReference>
<evidence type="ECO:0000256" key="6">
    <source>
        <dbReference type="SAM" id="Phobius"/>
    </source>
</evidence>
<keyword evidence="6" id="KW-1133">Transmembrane helix</keyword>
<dbReference type="CDD" id="cd16444">
    <property type="entry name" value="LipB"/>
    <property type="match status" value="1"/>
</dbReference>
<keyword evidence="5" id="KW-0012">Acyltransferase</keyword>
<dbReference type="EMBL" id="AZIL01000208">
    <property type="protein sequence ID" value="EWM28973.1"/>
    <property type="molecule type" value="Genomic_DNA"/>
</dbReference>
<dbReference type="Proteomes" id="UP000019335">
    <property type="component" value="Chromosome 3"/>
</dbReference>
<evidence type="ECO:0000256" key="2">
    <source>
        <dbReference type="ARBA" id="ARBA00007907"/>
    </source>
</evidence>
<keyword evidence="6" id="KW-0812">Transmembrane</keyword>
<reference evidence="8 9" key="1">
    <citation type="journal article" date="2014" name="Mol. Plant">
        <title>Chromosome Scale Genome Assembly and Transcriptome Profiling of Nannochloropsis gaditana in Nitrogen Depletion.</title>
        <authorList>
            <person name="Corteggiani Carpinelli E."/>
            <person name="Telatin A."/>
            <person name="Vitulo N."/>
            <person name="Forcato C."/>
            <person name="D'Angelo M."/>
            <person name="Schiavon R."/>
            <person name="Vezzi A."/>
            <person name="Giacometti G.M."/>
            <person name="Morosinotto T."/>
            <person name="Valle G."/>
        </authorList>
    </citation>
    <scope>NUCLEOTIDE SEQUENCE [LARGE SCALE GENOMIC DNA]</scope>
    <source>
        <strain evidence="8 9">B-31</strain>
    </source>
</reference>
<evidence type="ECO:0000256" key="4">
    <source>
        <dbReference type="ARBA" id="ARBA00022679"/>
    </source>
</evidence>
<organism evidence="8 9">
    <name type="scientific">Nannochloropsis gaditana</name>
    <dbReference type="NCBI Taxonomy" id="72520"/>
    <lineage>
        <taxon>Eukaryota</taxon>
        <taxon>Sar</taxon>
        <taxon>Stramenopiles</taxon>
        <taxon>Ochrophyta</taxon>
        <taxon>Eustigmatophyceae</taxon>
        <taxon>Eustigmatales</taxon>
        <taxon>Monodopsidaceae</taxon>
        <taxon>Nannochloropsis</taxon>
    </lineage>
</organism>
<dbReference type="AlphaFoldDB" id="W7TZT0"/>
<dbReference type="InterPro" id="IPR020605">
    <property type="entry name" value="Octanoyltransferase_CS"/>
</dbReference>
<dbReference type="PROSITE" id="PS51733">
    <property type="entry name" value="BPL_LPL_CATALYTIC"/>
    <property type="match status" value="1"/>
</dbReference>
<dbReference type="GO" id="GO:0033819">
    <property type="term" value="F:lipoyl(octanoyl) transferase activity"/>
    <property type="evidence" value="ECO:0007669"/>
    <property type="project" value="UniProtKB-EC"/>
</dbReference>
<dbReference type="NCBIfam" id="NF010925">
    <property type="entry name" value="PRK14345.1"/>
    <property type="match status" value="1"/>
</dbReference>
<evidence type="ECO:0000256" key="5">
    <source>
        <dbReference type="ARBA" id="ARBA00023315"/>
    </source>
</evidence>
<accession>W7TZT0</accession>
<dbReference type="InterPro" id="IPR004143">
    <property type="entry name" value="BPL_LPL_catalytic"/>
</dbReference>
<protein>
    <recommendedName>
        <fullName evidence="3">lipoyl(octanoyl) transferase</fullName>
        <ecNumber evidence="3">2.3.1.181</ecNumber>
    </recommendedName>
</protein>
<gene>
    <name evidence="8" type="ORF">Naga_100773g2</name>
</gene>
<feature type="transmembrane region" description="Helical" evidence="6">
    <location>
        <begin position="20"/>
        <end position="40"/>
    </location>
</feature>
<keyword evidence="6" id="KW-0472">Membrane</keyword>
<dbReference type="InterPro" id="IPR045864">
    <property type="entry name" value="aa-tRNA-synth_II/BPL/LPL"/>
</dbReference>
<evidence type="ECO:0000259" key="7">
    <source>
        <dbReference type="PROSITE" id="PS51733"/>
    </source>
</evidence>
<dbReference type="HAMAP" id="MF_00013">
    <property type="entry name" value="LipB"/>
    <property type="match status" value="1"/>
</dbReference>
<dbReference type="SUPFAM" id="SSF55681">
    <property type="entry name" value="Class II aaRS and biotin synthetases"/>
    <property type="match status" value="1"/>
</dbReference>
<evidence type="ECO:0000313" key="9">
    <source>
        <dbReference type="Proteomes" id="UP000019335"/>
    </source>
</evidence>
<feature type="domain" description="BPL/LPL catalytic" evidence="7">
    <location>
        <begin position="105"/>
        <end position="292"/>
    </location>
</feature>
<keyword evidence="8" id="KW-0436">Ligase</keyword>
<dbReference type="InterPro" id="IPR000544">
    <property type="entry name" value="Octanoyltransferase"/>
</dbReference>